<reference evidence="2" key="1">
    <citation type="submission" date="2021-04" db="EMBL/GenBank/DDBJ databases">
        <title>Sequencing of actinobacteria type strains.</title>
        <authorList>
            <person name="Nguyen G.-S."/>
            <person name="Wentzel A."/>
        </authorList>
    </citation>
    <scope>NUCLEOTIDE SEQUENCE</scope>
    <source>
        <strain evidence="2">DSM 42095</strain>
    </source>
</reference>
<proteinExistence type="predicted"/>
<dbReference type="InterPro" id="IPR039068">
    <property type="entry name" value="PqqC-like"/>
</dbReference>
<dbReference type="Proteomes" id="UP000675554">
    <property type="component" value="Unassembled WGS sequence"/>
</dbReference>
<dbReference type="PANTHER" id="PTHR40279">
    <property type="entry name" value="PQQC-LIKE PROTEIN"/>
    <property type="match status" value="1"/>
</dbReference>
<protein>
    <submittedName>
        <fullName evidence="2">Iron-containing redox enzyme family protein</fullName>
    </submittedName>
</protein>
<dbReference type="Pfam" id="PF14518">
    <property type="entry name" value="Haem_oxygenas_2"/>
    <property type="match status" value="1"/>
</dbReference>
<dbReference type="GO" id="GO:0016491">
    <property type="term" value="F:oxidoreductase activity"/>
    <property type="evidence" value="ECO:0007669"/>
    <property type="project" value="UniProtKB-KW"/>
</dbReference>
<name>A0A8T4IRA8_9ACTN</name>
<dbReference type="Gene3D" id="1.20.910.10">
    <property type="entry name" value="Heme oxygenase-like"/>
    <property type="match status" value="1"/>
</dbReference>
<sequence length="236" mass="26380">MTQELATNLVDRLNESPVHRKFADHDFFARVTKDDVTKEQVGTFLGQWWYPLHYFPTFLAQCVASLPDIESKSAITRILNQEAGGGDPKAAHEVIYADSMEKAGFDRDLVTNSAPFEETAALVAGYEKAAKERYSALGFIFATEVTDLLMVSSIGSSVQRVTGRDDNEWVSIHVEQEPDHVEEANHAMLEGFAPEEQEAVLSSAEEMWTLWTRFFDRLSKETGVGTPYPDAVSVVR</sequence>
<evidence type="ECO:0000313" key="3">
    <source>
        <dbReference type="Proteomes" id="UP000675554"/>
    </source>
</evidence>
<evidence type="ECO:0000313" key="2">
    <source>
        <dbReference type="EMBL" id="MBR7674826.1"/>
    </source>
</evidence>
<dbReference type="AlphaFoldDB" id="A0A8T4IRA8"/>
<dbReference type="InterPro" id="IPR016084">
    <property type="entry name" value="Haem_Oase-like_multi-hlx"/>
</dbReference>
<accession>A0A8T4IRA8</accession>
<comment type="caution">
    <text evidence="2">The sequence shown here is derived from an EMBL/GenBank/DDBJ whole genome shotgun (WGS) entry which is preliminary data.</text>
</comment>
<keyword evidence="1" id="KW-0560">Oxidoreductase</keyword>
<organism evidence="2 3">
    <name type="scientific">Streptomyces daliensis</name>
    <dbReference type="NCBI Taxonomy" id="299421"/>
    <lineage>
        <taxon>Bacteria</taxon>
        <taxon>Bacillati</taxon>
        <taxon>Actinomycetota</taxon>
        <taxon>Actinomycetes</taxon>
        <taxon>Kitasatosporales</taxon>
        <taxon>Streptomycetaceae</taxon>
        <taxon>Streptomyces</taxon>
    </lineage>
</organism>
<dbReference type="SUPFAM" id="SSF48613">
    <property type="entry name" value="Heme oxygenase-like"/>
    <property type="match status" value="1"/>
</dbReference>
<dbReference type="EMBL" id="JAGSMN010000389">
    <property type="protein sequence ID" value="MBR7674826.1"/>
    <property type="molecule type" value="Genomic_DNA"/>
</dbReference>
<dbReference type="PANTHER" id="PTHR40279:SF3">
    <property type="entry name" value="4-AMINOBENZOATE SYNTHASE"/>
    <property type="match status" value="1"/>
</dbReference>
<dbReference type="SMART" id="SM01236">
    <property type="entry name" value="Haem_oxygenase_2"/>
    <property type="match status" value="1"/>
</dbReference>
<keyword evidence="3" id="KW-1185">Reference proteome</keyword>
<evidence type="ECO:0000256" key="1">
    <source>
        <dbReference type="ARBA" id="ARBA00023002"/>
    </source>
</evidence>
<gene>
    <name evidence="2" type="ORF">KDA82_17715</name>
</gene>